<dbReference type="Gene3D" id="3.30.2010.10">
    <property type="entry name" value="Metalloproteases ('zincins'), catalytic domain"/>
    <property type="match status" value="1"/>
</dbReference>
<dbReference type="InterPro" id="IPR002725">
    <property type="entry name" value="YgjP-like_metallopeptidase"/>
</dbReference>
<proteinExistence type="predicted"/>
<gene>
    <name evidence="2" type="ORF">B9T50_09090</name>
</gene>
<accession>A0A1Z1NE24</accession>
<sequence>MNTEFAQIGGIDVEIVRKKIKNLHIGCYPPKGRVRVAAPDHLNADAIRLSILTRMPWIKRKQAQFREQQRQSPRCFVSGETHFLFGRSLRLEISEWEKGVHRIFCQGNDRLVMKVPKDSDAEQLRRWMDAWLKTKLRRLAESRMDILVERMNVSPSKWGIRPMKTKWGSCNPDKMIIWLNSELAKKPERMLNYVIVHELTHLISPRHDEHFTAILDREIPRWREIRRELNDLPLAAWENKHTHEQ</sequence>
<evidence type="ECO:0000313" key="2">
    <source>
        <dbReference type="EMBL" id="ARW77707.1"/>
    </source>
</evidence>
<name>A0A1Z1NE24_ZYMMB</name>
<reference evidence="2" key="1">
    <citation type="submission" date="2017-06" db="EMBL/GenBank/DDBJ databases">
        <authorList>
            <person name="Kim H.J."/>
            <person name="Triplett B.A."/>
        </authorList>
    </citation>
    <scope>NUCLEOTIDE SEQUENCE</scope>
    <source>
        <strain evidence="2">NRRL B-1960</strain>
        <plasmid evidence="2">pZMO1960_1</plasmid>
    </source>
</reference>
<dbReference type="EMBL" id="CP021791">
    <property type="protein sequence ID" value="ARW77707.1"/>
    <property type="molecule type" value="Genomic_DNA"/>
</dbReference>
<dbReference type="CDD" id="cd07344">
    <property type="entry name" value="M48_yhfN_like"/>
    <property type="match status" value="1"/>
</dbReference>
<feature type="domain" description="YgjP-like metallopeptidase" evidence="1">
    <location>
        <begin position="29"/>
        <end position="231"/>
    </location>
</feature>
<dbReference type="InterPro" id="IPR053136">
    <property type="entry name" value="UTP_pyrophosphatase-like"/>
</dbReference>
<dbReference type="PANTHER" id="PTHR30399">
    <property type="entry name" value="UNCHARACTERIZED PROTEIN YGJP"/>
    <property type="match status" value="1"/>
</dbReference>
<keyword evidence="2" id="KW-0614">Plasmid</keyword>
<dbReference type="PANTHER" id="PTHR30399:SF1">
    <property type="entry name" value="UTP PYROPHOSPHATASE"/>
    <property type="match status" value="1"/>
</dbReference>
<evidence type="ECO:0000259" key="1">
    <source>
        <dbReference type="Pfam" id="PF01863"/>
    </source>
</evidence>
<organism evidence="2">
    <name type="scientific">Zymomonas mobilis subsp. mobilis</name>
    <dbReference type="NCBI Taxonomy" id="120045"/>
    <lineage>
        <taxon>Bacteria</taxon>
        <taxon>Pseudomonadati</taxon>
        <taxon>Pseudomonadota</taxon>
        <taxon>Alphaproteobacteria</taxon>
        <taxon>Sphingomonadales</taxon>
        <taxon>Zymomonadaceae</taxon>
        <taxon>Zymomonas</taxon>
    </lineage>
</organism>
<protein>
    <recommendedName>
        <fullName evidence="1">YgjP-like metallopeptidase domain-containing protein</fullName>
    </recommendedName>
</protein>
<dbReference type="AlphaFoldDB" id="A0A1Z1NE24"/>
<dbReference type="Pfam" id="PF01863">
    <property type="entry name" value="YgjP-like"/>
    <property type="match status" value="1"/>
</dbReference>
<geneLocation type="plasmid" evidence="2">
    <name>pZMO1960_1</name>
</geneLocation>